<feature type="transmembrane region" description="Helical" evidence="1">
    <location>
        <begin position="159"/>
        <end position="177"/>
    </location>
</feature>
<dbReference type="VEuPathDB" id="MicrosporidiaDB:NBO_57g0006"/>
<protein>
    <submittedName>
        <fullName evidence="2">Uncharacterized protein</fullName>
    </submittedName>
</protein>
<name>R0M762_NOSB1</name>
<reference evidence="2 3" key="1">
    <citation type="journal article" date="2013" name="BMC Genomics">
        <title>Comparative genomics of parasitic silkworm microsporidia reveal an association between genome expansion and host adaptation.</title>
        <authorList>
            <person name="Pan G."/>
            <person name="Xu J."/>
            <person name="Li T."/>
            <person name="Xia Q."/>
            <person name="Liu S.L."/>
            <person name="Zhang G."/>
            <person name="Li S."/>
            <person name="Li C."/>
            <person name="Liu H."/>
            <person name="Yang L."/>
            <person name="Liu T."/>
            <person name="Zhang X."/>
            <person name="Wu Z."/>
            <person name="Fan W."/>
            <person name="Dang X."/>
            <person name="Xiang H."/>
            <person name="Tao M."/>
            <person name="Li Y."/>
            <person name="Hu J."/>
            <person name="Li Z."/>
            <person name="Lin L."/>
            <person name="Luo J."/>
            <person name="Geng L."/>
            <person name="Wang L."/>
            <person name="Long M."/>
            <person name="Wan Y."/>
            <person name="He N."/>
            <person name="Zhang Z."/>
            <person name="Lu C."/>
            <person name="Keeling P.J."/>
            <person name="Wang J."/>
            <person name="Xiang Z."/>
            <person name="Zhou Z."/>
        </authorList>
    </citation>
    <scope>NUCLEOTIDE SEQUENCE [LARGE SCALE GENOMIC DNA]</scope>
    <source>
        <strain evidence="3">CQ1 / CVCC 102059</strain>
    </source>
</reference>
<proteinExistence type="predicted"/>
<evidence type="ECO:0000313" key="2">
    <source>
        <dbReference type="EMBL" id="EOB13829.1"/>
    </source>
</evidence>
<keyword evidence="1" id="KW-0812">Transmembrane</keyword>
<sequence>MIGLMCNTYTVIIKSSETRANLETDVKIKIDELFKSEVSEQHLKLFVDFNMDIRSTNDYNEMCKYLKILKIPVKDICDLISDSVTGNEITTTEFDQFVPGCPTFGNEHFNSTFETLKYQTEAIDVNIEPSIQKRSLLSVKERINDTTNITSQRFSLDQTVYFLCLVVFITMLFRKLFW</sequence>
<dbReference type="AlphaFoldDB" id="R0M762"/>
<dbReference type="EMBL" id="KB908965">
    <property type="protein sequence ID" value="EOB13829.1"/>
    <property type="molecule type" value="Genomic_DNA"/>
</dbReference>
<keyword evidence="1" id="KW-0472">Membrane</keyword>
<evidence type="ECO:0000256" key="1">
    <source>
        <dbReference type="SAM" id="Phobius"/>
    </source>
</evidence>
<keyword evidence="1" id="KW-1133">Transmembrane helix</keyword>
<dbReference type="HOGENOM" id="CLU_1511035_0_0_1"/>
<keyword evidence="3" id="KW-1185">Reference proteome</keyword>
<dbReference type="Proteomes" id="UP000016927">
    <property type="component" value="Unassembled WGS sequence"/>
</dbReference>
<accession>R0M762</accession>
<evidence type="ECO:0000313" key="3">
    <source>
        <dbReference type="Proteomes" id="UP000016927"/>
    </source>
</evidence>
<organism evidence="2 3">
    <name type="scientific">Nosema bombycis (strain CQ1 / CVCC 102059)</name>
    <name type="common">Microsporidian parasite</name>
    <name type="synonym">Pebrine of silkworm</name>
    <dbReference type="NCBI Taxonomy" id="578461"/>
    <lineage>
        <taxon>Eukaryota</taxon>
        <taxon>Fungi</taxon>
        <taxon>Fungi incertae sedis</taxon>
        <taxon>Microsporidia</taxon>
        <taxon>Nosematidae</taxon>
        <taxon>Nosema</taxon>
    </lineage>
</organism>
<gene>
    <name evidence="2" type="ORF">NBO_57g0006</name>
</gene>